<keyword evidence="3" id="KW-1185">Reference proteome</keyword>
<organism evidence="2 3">
    <name type="scientific">Didymella glomerata</name>
    <dbReference type="NCBI Taxonomy" id="749621"/>
    <lineage>
        <taxon>Eukaryota</taxon>
        <taxon>Fungi</taxon>
        <taxon>Dikarya</taxon>
        <taxon>Ascomycota</taxon>
        <taxon>Pezizomycotina</taxon>
        <taxon>Dothideomycetes</taxon>
        <taxon>Pleosporomycetidae</taxon>
        <taxon>Pleosporales</taxon>
        <taxon>Pleosporineae</taxon>
        <taxon>Didymellaceae</taxon>
        <taxon>Didymella</taxon>
    </lineage>
</organism>
<evidence type="ECO:0000313" key="3">
    <source>
        <dbReference type="Proteomes" id="UP001140562"/>
    </source>
</evidence>
<sequence length="235" mass="26360">MAEVDAYIGSLFGTDYTVHAESLLIYLLETTNADLAAATREHASIELYEWLSAYMHELSHIHGQNENRRLLDMARINELIVVKLLEQDATVEHDFPEPVLETCARTGSLALYKLLQDRGAQMTKRVLHKAAQGAASVGADPSLNNPVLTLKRLQDRVDVLHYLIEDAKRDINELDDEIGDPVGRFGYWGTPLSYAASEARGAKLYQMEATLRRLQTTLSSMCEEDELAGRTVWNI</sequence>
<dbReference type="Proteomes" id="UP001140562">
    <property type="component" value="Unassembled WGS sequence"/>
</dbReference>
<dbReference type="InterPro" id="IPR036770">
    <property type="entry name" value="Ankyrin_rpt-contain_sf"/>
</dbReference>
<protein>
    <submittedName>
        <fullName evidence="2">Uncharacterized protein</fullName>
    </submittedName>
</protein>
<evidence type="ECO:0000313" key="2">
    <source>
        <dbReference type="EMBL" id="KAJ4333614.1"/>
    </source>
</evidence>
<proteinExistence type="predicted"/>
<reference evidence="2" key="1">
    <citation type="submission" date="2022-10" db="EMBL/GenBank/DDBJ databases">
        <title>Tapping the CABI collections for fungal endophytes: first genome assemblies for Collariella, Neodidymelliopsis, Ascochyta clinopodiicola, Didymella pomorum, Didymosphaeria variabile, Neocosmospora piperis and Neocucurbitaria cava.</title>
        <authorList>
            <person name="Hill R."/>
        </authorList>
    </citation>
    <scope>NUCLEOTIDE SEQUENCE</scope>
    <source>
        <strain evidence="2">IMI 360193</strain>
    </source>
</reference>
<feature type="coiled-coil region" evidence="1">
    <location>
        <begin position="150"/>
        <end position="177"/>
    </location>
</feature>
<dbReference type="SUPFAM" id="SSF48403">
    <property type="entry name" value="Ankyrin repeat"/>
    <property type="match status" value="1"/>
</dbReference>
<comment type="caution">
    <text evidence="2">The sequence shown here is derived from an EMBL/GenBank/DDBJ whole genome shotgun (WGS) entry which is preliminary data.</text>
</comment>
<dbReference type="EMBL" id="JAPEUV010000091">
    <property type="protein sequence ID" value="KAJ4333614.1"/>
    <property type="molecule type" value="Genomic_DNA"/>
</dbReference>
<accession>A0A9W8WV41</accession>
<evidence type="ECO:0000256" key="1">
    <source>
        <dbReference type="SAM" id="Coils"/>
    </source>
</evidence>
<dbReference type="OrthoDB" id="426293at2759"/>
<gene>
    <name evidence="2" type="ORF">N0V87_007464</name>
</gene>
<keyword evidence="1" id="KW-0175">Coiled coil</keyword>
<name>A0A9W8WV41_9PLEO</name>
<dbReference type="AlphaFoldDB" id="A0A9W8WV41"/>